<dbReference type="GO" id="GO:0008299">
    <property type="term" value="P:isoprenoid biosynthetic process"/>
    <property type="evidence" value="ECO:0007669"/>
    <property type="project" value="UniProtKB-KW"/>
</dbReference>
<evidence type="ECO:0000256" key="1">
    <source>
        <dbReference type="ARBA" id="ARBA00001282"/>
    </source>
</evidence>
<proteinExistence type="inferred from homology"/>
<comment type="similarity">
    <text evidence="3">Belongs to the IspD/TarI cytidylyltransferase family. IspD subfamily.</text>
</comment>
<dbReference type="PANTHER" id="PTHR32125:SF4">
    <property type="entry name" value="2-C-METHYL-D-ERYTHRITOL 4-PHOSPHATE CYTIDYLYLTRANSFERASE, CHLOROPLASTIC"/>
    <property type="match status" value="1"/>
</dbReference>
<dbReference type="PROSITE" id="PS01295">
    <property type="entry name" value="ISPD"/>
    <property type="match status" value="1"/>
</dbReference>
<dbReference type="Gene3D" id="3.90.550.10">
    <property type="entry name" value="Spore Coat Polysaccharide Biosynthesis Protein SpsA, Chain A"/>
    <property type="match status" value="1"/>
</dbReference>
<accession>A0A9D1EWQ2</accession>
<evidence type="ECO:0000256" key="4">
    <source>
        <dbReference type="ARBA" id="ARBA00012526"/>
    </source>
</evidence>
<evidence type="ECO:0000256" key="8">
    <source>
        <dbReference type="ARBA" id="ARBA00023229"/>
    </source>
</evidence>
<name>A0A9D1EWQ2_9BACT</name>
<dbReference type="NCBIfam" id="TIGR00453">
    <property type="entry name" value="ispD"/>
    <property type="match status" value="1"/>
</dbReference>
<evidence type="ECO:0000256" key="2">
    <source>
        <dbReference type="ARBA" id="ARBA00004787"/>
    </source>
</evidence>
<dbReference type="AlphaFoldDB" id="A0A9D1EWQ2"/>
<reference evidence="9" key="1">
    <citation type="submission" date="2020-10" db="EMBL/GenBank/DDBJ databases">
        <authorList>
            <person name="Gilroy R."/>
        </authorList>
    </citation>
    <scope>NUCLEOTIDE SEQUENCE</scope>
    <source>
        <strain evidence="9">6276</strain>
    </source>
</reference>
<evidence type="ECO:0000256" key="6">
    <source>
        <dbReference type="ARBA" id="ARBA00022679"/>
    </source>
</evidence>
<sequence length="215" mass="24326">MKTNAIITAGGTSSRFGNKNKLLEKINEKEVIRYTVDAFRYANIDQIIICANLSIMEEMQELFKEYENIKIIEGGQTRQASVFNGLKADVCDYVVIHDGARPIITTELINICVEMVKEVKALSVMTKTIDTIKEVEHGKIVRTIDRAKLYNTQTPQAFAYDLILKAHQKFEGRNFTDDAGMVEELGEDVYIIDGSYKNIKITTQSDIDLAKIYLS</sequence>
<dbReference type="InterPro" id="IPR001228">
    <property type="entry name" value="IspD"/>
</dbReference>
<dbReference type="EMBL" id="DVIU01000015">
    <property type="protein sequence ID" value="HIS35131.1"/>
    <property type="molecule type" value="Genomic_DNA"/>
</dbReference>
<dbReference type="Proteomes" id="UP000823928">
    <property type="component" value="Unassembled WGS sequence"/>
</dbReference>
<evidence type="ECO:0000313" key="10">
    <source>
        <dbReference type="Proteomes" id="UP000823928"/>
    </source>
</evidence>
<dbReference type="InterPro" id="IPR018294">
    <property type="entry name" value="ISPD_synthase_CS"/>
</dbReference>
<dbReference type="InterPro" id="IPR029044">
    <property type="entry name" value="Nucleotide-diphossugar_trans"/>
</dbReference>
<dbReference type="GO" id="GO:0050518">
    <property type="term" value="F:2-C-methyl-D-erythritol 4-phosphate cytidylyltransferase activity"/>
    <property type="evidence" value="ECO:0007669"/>
    <property type="project" value="UniProtKB-EC"/>
</dbReference>
<reference evidence="9" key="2">
    <citation type="journal article" date="2021" name="PeerJ">
        <title>Extensive microbial diversity within the chicken gut microbiome revealed by metagenomics and culture.</title>
        <authorList>
            <person name="Gilroy R."/>
            <person name="Ravi A."/>
            <person name="Getino M."/>
            <person name="Pursley I."/>
            <person name="Horton D.L."/>
            <person name="Alikhan N.F."/>
            <person name="Baker D."/>
            <person name="Gharbi K."/>
            <person name="Hall N."/>
            <person name="Watson M."/>
            <person name="Adriaenssens E.M."/>
            <person name="Foster-Nyarko E."/>
            <person name="Jarju S."/>
            <person name="Secka A."/>
            <person name="Antonio M."/>
            <person name="Oren A."/>
            <person name="Chaudhuri R.R."/>
            <person name="La Ragione R."/>
            <person name="Hildebrand F."/>
            <person name="Pallen M.J."/>
        </authorList>
    </citation>
    <scope>NUCLEOTIDE SEQUENCE</scope>
    <source>
        <strain evidence="9">6276</strain>
    </source>
</reference>
<evidence type="ECO:0000313" key="9">
    <source>
        <dbReference type="EMBL" id="HIS35131.1"/>
    </source>
</evidence>
<protein>
    <recommendedName>
        <fullName evidence="5">2-C-methyl-D-erythritol 4-phosphate cytidylyltransferase</fullName>
        <ecNumber evidence="4">2.7.7.60</ecNumber>
    </recommendedName>
</protein>
<dbReference type="EC" id="2.7.7.60" evidence="4"/>
<keyword evidence="8" id="KW-0414">Isoprene biosynthesis</keyword>
<dbReference type="FunFam" id="3.90.550.10:FF:000003">
    <property type="entry name" value="2-C-methyl-D-erythritol 4-phosphate cytidylyltransferase"/>
    <property type="match status" value="1"/>
</dbReference>
<dbReference type="PANTHER" id="PTHR32125">
    <property type="entry name" value="2-C-METHYL-D-ERYTHRITOL 4-PHOSPHATE CYTIDYLYLTRANSFERASE, CHLOROPLASTIC"/>
    <property type="match status" value="1"/>
</dbReference>
<dbReference type="Pfam" id="PF01128">
    <property type="entry name" value="IspD"/>
    <property type="match status" value="1"/>
</dbReference>
<dbReference type="InterPro" id="IPR050088">
    <property type="entry name" value="IspD/TarI_cytidylyltransf_bact"/>
</dbReference>
<comment type="pathway">
    <text evidence="2">Isoprenoid biosynthesis; isopentenyl diphosphate biosynthesis via DXP pathway; isopentenyl diphosphate from 1-deoxy-D-xylulose 5-phosphate: step 2/6.</text>
</comment>
<comment type="caution">
    <text evidence="9">The sequence shown here is derived from an EMBL/GenBank/DDBJ whole genome shotgun (WGS) entry which is preliminary data.</text>
</comment>
<comment type="catalytic activity">
    <reaction evidence="1">
        <text>2-C-methyl-D-erythritol 4-phosphate + CTP + H(+) = 4-CDP-2-C-methyl-D-erythritol + diphosphate</text>
        <dbReference type="Rhea" id="RHEA:13429"/>
        <dbReference type="ChEBI" id="CHEBI:15378"/>
        <dbReference type="ChEBI" id="CHEBI:33019"/>
        <dbReference type="ChEBI" id="CHEBI:37563"/>
        <dbReference type="ChEBI" id="CHEBI:57823"/>
        <dbReference type="ChEBI" id="CHEBI:58262"/>
        <dbReference type="EC" id="2.7.7.60"/>
    </reaction>
</comment>
<dbReference type="SUPFAM" id="SSF53448">
    <property type="entry name" value="Nucleotide-diphospho-sugar transferases"/>
    <property type="match status" value="1"/>
</dbReference>
<gene>
    <name evidence="9" type="primary">ispD</name>
    <name evidence="9" type="ORF">IAC10_00670</name>
</gene>
<keyword evidence="6 9" id="KW-0808">Transferase</keyword>
<evidence type="ECO:0000256" key="5">
    <source>
        <dbReference type="ARBA" id="ARBA00019056"/>
    </source>
</evidence>
<dbReference type="CDD" id="cd02516">
    <property type="entry name" value="CDP-ME_synthetase"/>
    <property type="match status" value="1"/>
</dbReference>
<organism evidence="9 10">
    <name type="scientific">Candidatus Scatousia excrementigallinarum</name>
    <dbReference type="NCBI Taxonomy" id="2840935"/>
    <lineage>
        <taxon>Bacteria</taxon>
        <taxon>Candidatus Scatousia</taxon>
    </lineage>
</organism>
<evidence type="ECO:0000256" key="7">
    <source>
        <dbReference type="ARBA" id="ARBA00022695"/>
    </source>
</evidence>
<dbReference type="InterPro" id="IPR034683">
    <property type="entry name" value="IspD/TarI"/>
</dbReference>
<evidence type="ECO:0000256" key="3">
    <source>
        <dbReference type="ARBA" id="ARBA00009789"/>
    </source>
</evidence>
<keyword evidence="7 9" id="KW-0548">Nucleotidyltransferase</keyword>